<protein>
    <submittedName>
        <fullName evidence="9">Uncharacterized protein</fullName>
    </submittedName>
</protein>
<dbReference type="InterPro" id="IPR004846">
    <property type="entry name" value="T2SS/T3SS_dom"/>
</dbReference>
<feature type="domain" description="NolW-like" evidence="8">
    <location>
        <begin position="224"/>
        <end position="281"/>
    </location>
</feature>
<dbReference type="PANTHER" id="PTHR30332">
    <property type="entry name" value="PROBABLE GENERAL SECRETION PATHWAY PROTEIN D"/>
    <property type="match status" value="1"/>
</dbReference>
<comment type="similarity">
    <text evidence="4">Belongs to the bacterial secretin family.</text>
</comment>
<dbReference type="EMBL" id="NVQR01000042">
    <property type="protein sequence ID" value="PCH62277.1"/>
    <property type="molecule type" value="Genomic_DNA"/>
</dbReference>
<dbReference type="GO" id="GO:0009306">
    <property type="term" value="P:protein secretion"/>
    <property type="evidence" value="ECO:0007669"/>
    <property type="project" value="InterPro"/>
</dbReference>
<dbReference type="Gene3D" id="3.55.50.30">
    <property type="match status" value="1"/>
</dbReference>
<evidence type="ECO:0000259" key="8">
    <source>
        <dbReference type="Pfam" id="PF03958"/>
    </source>
</evidence>
<evidence type="ECO:0000313" key="10">
    <source>
        <dbReference type="Proteomes" id="UP000218172"/>
    </source>
</evidence>
<dbReference type="InterPro" id="IPR038591">
    <property type="entry name" value="NolW-like_sf"/>
</dbReference>
<dbReference type="GO" id="GO:0009279">
    <property type="term" value="C:cell outer membrane"/>
    <property type="evidence" value="ECO:0007669"/>
    <property type="project" value="UniProtKB-SubCell"/>
</dbReference>
<dbReference type="InterPro" id="IPR005644">
    <property type="entry name" value="NolW-like"/>
</dbReference>
<dbReference type="PANTHER" id="PTHR30332:SF24">
    <property type="entry name" value="SECRETIN GSPD-RELATED"/>
    <property type="match status" value="1"/>
</dbReference>
<reference evidence="10" key="1">
    <citation type="submission" date="2017-08" db="EMBL/GenBank/DDBJ databases">
        <title>A dynamic microbial community with high functional redundancy inhabits the cold, oxic subseafloor aquifer.</title>
        <authorList>
            <person name="Tully B.J."/>
            <person name="Wheat C.G."/>
            <person name="Glazer B.T."/>
            <person name="Huber J.A."/>
        </authorList>
    </citation>
    <scope>NUCLEOTIDE SEQUENCE [LARGE SCALE GENOMIC DNA]</scope>
</reference>
<evidence type="ECO:0000259" key="7">
    <source>
        <dbReference type="Pfam" id="PF00263"/>
    </source>
</evidence>
<keyword evidence="5" id="KW-0813">Transport</keyword>
<dbReference type="Pfam" id="PF03958">
    <property type="entry name" value="Secretin_N"/>
    <property type="match status" value="2"/>
</dbReference>
<evidence type="ECO:0000256" key="3">
    <source>
        <dbReference type="ARBA" id="ARBA00023136"/>
    </source>
</evidence>
<dbReference type="GO" id="GO:0015627">
    <property type="term" value="C:type II protein secretion system complex"/>
    <property type="evidence" value="ECO:0007669"/>
    <property type="project" value="TreeGrafter"/>
</dbReference>
<evidence type="ECO:0000256" key="2">
    <source>
        <dbReference type="ARBA" id="ARBA00022729"/>
    </source>
</evidence>
<dbReference type="AlphaFoldDB" id="A0A2A4MRA8"/>
<dbReference type="Pfam" id="PF00263">
    <property type="entry name" value="Secretin"/>
    <property type="match status" value="1"/>
</dbReference>
<dbReference type="InterPro" id="IPR050810">
    <property type="entry name" value="Bact_Secretion_Sys_Channel"/>
</dbReference>
<comment type="caution">
    <text evidence="9">The sequence shown here is derived from an EMBL/GenBank/DDBJ whole genome shotgun (WGS) entry which is preliminary data.</text>
</comment>
<keyword evidence="3" id="KW-0472">Membrane</keyword>
<feature type="domain" description="NolW-like" evidence="8">
    <location>
        <begin position="364"/>
        <end position="482"/>
    </location>
</feature>
<evidence type="ECO:0000256" key="1">
    <source>
        <dbReference type="ARBA" id="ARBA00004370"/>
    </source>
</evidence>
<feature type="region of interest" description="Disordered" evidence="6">
    <location>
        <begin position="47"/>
        <end position="69"/>
    </location>
</feature>
<gene>
    <name evidence="9" type="ORF">COC19_03085</name>
</gene>
<evidence type="ECO:0000256" key="6">
    <source>
        <dbReference type="SAM" id="MobiDB-lite"/>
    </source>
</evidence>
<evidence type="ECO:0000256" key="4">
    <source>
        <dbReference type="RuleBase" id="RU004003"/>
    </source>
</evidence>
<keyword evidence="2" id="KW-0732">Signal</keyword>
<organism evidence="9 10">
    <name type="scientific">SAR86 cluster bacterium</name>
    <dbReference type="NCBI Taxonomy" id="2030880"/>
    <lineage>
        <taxon>Bacteria</taxon>
        <taxon>Pseudomonadati</taxon>
        <taxon>Pseudomonadota</taxon>
        <taxon>Gammaproteobacteria</taxon>
        <taxon>SAR86 cluster</taxon>
    </lineage>
</organism>
<feature type="compositionally biased region" description="Basic and acidic residues" evidence="6">
    <location>
        <begin position="47"/>
        <end position="58"/>
    </location>
</feature>
<dbReference type="InterPro" id="IPR001775">
    <property type="entry name" value="GspD/PilQ"/>
</dbReference>
<evidence type="ECO:0000313" key="9">
    <source>
        <dbReference type="EMBL" id="PCH62277.1"/>
    </source>
</evidence>
<accession>A0A2A4MRA8</accession>
<dbReference type="Gene3D" id="3.30.1370.120">
    <property type="match status" value="3"/>
</dbReference>
<dbReference type="PRINTS" id="PR00811">
    <property type="entry name" value="BCTERIALGSPD"/>
</dbReference>
<sequence>MKNKLNQRAVTTGLLAPANKIKAIKSLLCLGVAVSLSSCAMLESRDAGRDSISSRDARPTMSVSSPSVSEAAISELSSGNSVEQQQLIDAINRDGSLQNLPSYRESVPAPVSIPVGEDEDIVELNYEQADLRLILEELTAVLDISIIIDPSIDDKISLRTSANRPLSRDDIWPLIRLLTRDANILLEKVGNIYSAKKFDSGLPIEIVTPSTLDIAGGSASVIMQITPLTYVSTEAAIEVLTPLLNDDGSVIQISSNNLLAISATRSQLQRINQLLLLIDSDPFANQGLHLYQLSNADALELATELSEILILIEGANSSYQVKGIERINSILVTAPANRGFAEISRWITILDADSQDQAEQLFHYQVKNLNAVDLAATLSSVFEEDDELLLSREEDSIGAEPDAATLAAFSAAADGLLTGSENPVASETNQVSGTGGSGGIVSANLRVKIVADEATNSLLIRSTARDYRQLLTTINQLDVVPLQVMINAVIAQITLSDSTKFGVDWSRVVADSAVATISTNTTTGFLPQTDGGLGGLLFTKTFLDGASRVEATLEAIAINNEVELLARPSLTVVNNQEGIINIGSEVPVSAGETISNGLSSTNIQYRDTGIELVITPHINDDGIVNLVITQSLSSVDNGAGGLNGNPVFNNQEITTTVVVRDGENVVLGGLIQTDKEQLNTGVPGLNRIPLLGKLFSYQQQSVERKELFIVIRPEVINLNERRGVQYDEIIQRFDLASEVLERINF</sequence>
<feature type="domain" description="Type II/III secretion system secretin-like" evidence="7">
    <location>
        <begin position="558"/>
        <end position="716"/>
    </location>
</feature>
<dbReference type="Proteomes" id="UP000218172">
    <property type="component" value="Unassembled WGS sequence"/>
</dbReference>
<name>A0A2A4MRA8_9GAMM</name>
<proteinExistence type="inferred from homology"/>
<comment type="subcellular location">
    <subcellularLocation>
        <location evidence="5">Cell outer membrane</location>
    </subcellularLocation>
    <subcellularLocation>
        <location evidence="1">Membrane</location>
    </subcellularLocation>
</comment>
<evidence type="ECO:0000256" key="5">
    <source>
        <dbReference type="RuleBase" id="RU004004"/>
    </source>
</evidence>